<comment type="caution">
    <text evidence="1">The sequence shown here is derived from an EMBL/GenBank/DDBJ whole genome shotgun (WGS) entry which is preliminary data.</text>
</comment>
<protein>
    <submittedName>
        <fullName evidence="1">Uncharacterized protein</fullName>
    </submittedName>
</protein>
<dbReference type="Proteomes" id="UP000821845">
    <property type="component" value="Chromosome 2"/>
</dbReference>
<proteinExistence type="predicted"/>
<name>A0ACB7SSA5_HYAAI</name>
<accession>A0ACB7SSA5</accession>
<evidence type="ECO:0000313" key="2">
    <source>
        <dbReference type="Proteomes" id="UP000821845"/>
    </source>
</evidence>
<keyword evidence="2" id="KW-1185">Reference proteome</keyword>
<gene>
    <name evidence="1" type="ORF">HPB50_003712</name>
</gene>
<dbReference type="EMBL" id="CM023482">
    <property type="protein sequence ID" value="KAH6937723.1"/>
    <property type="molecule type" value="Genomic_DNA"/>
</dbReference>
<organism evidence="1 2">
    <name type="scientific">Hyalomma asiaticum</name>
    <name type="common">Tick</name>
    <dbReference type="NCBI Taxonomy" id="266040"/>
    <lineage>
        <taxon>Eukaryota</taxon>
        <taxon>Metazoa</taxon>
        <taxon>Ecdysozoa</taxon>
        <taxon>Arthropoda</taxon>
        <taxon>Chelicerata</taxon>
        <taxon>Arachnida</taxon>
        <taxon>Acari</taxon>
        <taxon>Parasitiformes</taxon>
        <taxon>Ixodida</taxon>
        <taxon>Ixodoidea</taxon>
        <taxon>Ixodidae</taxon>
        <taxon>Hyalomminae</taxon>
        <taxon>Hyalomma</taxon>
    </lineage>
</organism>
<reference evidence="1" key="1">
    <citation type="submission" date="2020-05" db="EMBL/GenBank/DDBJ databases">
        <title>Large-scale comparative analyses of tick genomes elucidate their genetic diversity and vector capacities.</title>
        <authorList>
            <person name="Jia N."/>
            <person name="Wang J."/>
            <person name="Shi W."/>
            <person name="Du L."/>
            <person name="Sun Y."/>
            <person name="Zhan W."/>
            <person name="Jiang J."/>
            <person name="Wang Q."/>
            <person name="Zhang B."/>
            <person name="Ji P."/>
            <person name="Sakyi L.B."/>
            <person name="Cui X."/>
            <person name="Yuan T."/>
            <person name="Jiang B."/>
            <person name="Yang W."/>
            <person name="Lam T.T.-Y."/>
            <person name="Chang Q."/>
            <person name="Ding S."/>
            <person name="Wang X."/>
            <person name="Zhu J."/>
            <person name="Ruan X."/>
            <person name="Zhao L."/>
            <person name="Wei J."/>
            <person name="Que T."/>
            <person name="Du C."/>
            <person name="Cheng J."/>
            <person name="Dai P."/>
            <person name="Han X."/>
            <person name="Huang E."/>
            <person name="Gao Y."/>
            <person name="Liu J."/>
            <person name="Shao H."/>
            <person name="Ye R."/>
            <person name="Li L."/>
            <person name="Wei W."/>
            <person name="Wang X."/>
            <person name="Wang C."/>
            <person name="Yang T."/>
            <person name="Huo Q."/>
            <person name="Li W."/>
            <person name="Guo W."/>
            <person name="Chen H."/>
            <person name="Zhou L."/>
            <person name="Ni X."/>
            <person name="Tian J."/>
            <person name="Zhou Y."/>
            <person name="Sheng Y."/>
            <person name="Liu T."/>
            <person name="Pan Y."/>
            <person name="Xia L."/>
            <person name="Li J."/>
            <person name="Zhao F."/>
            <person name="Cao W."/>
        </authorList>
    </citation>
    <scope>NUCLEOTIDE SEQUENCE</scope>
    <source>
        <strain evidence="1">Hyas-2018</strain>
    </source>
</reference>
<evidence type="ECO:0000313" key="1">
    <source>
        <dbReference type="EMBL" id="KAH6937723.1"/>
    </source>
</evidence>
<sequence>MRAAIPSMLVVGVILWLNAPPILGQAKHRLQHGVVDAFKMFEVFPLAIAILDTDNDGDLDCLVTVRSNYNEEAHKATYTWLLPGLHGHKKENVTFNLREGATPDKPIYTPLDGDGTDKIANFIYSDYHTCTVLDIPYKNKQECILWVTKEALKDIPQYCYDHFEDNCDTKVEAYDEETCKPVLASLQGLTYV</sequence>